<reference evidence="1" key="1">
    <citation type="submission" date="2023-08" db="EMBL/GenBank/DDBJ databases">
        <title>Chromosome-level Genome Assembly of mud carp (Cirrhinus molitorella).</title>
        <authorList>
            <person name="Liu H."/>
        </authorList>
    </citation>
    <scope>NUCLEOTIDE SEQUENCE</scope>
    <source>
        <strain evidence="1">Prfri</strain>
        <tissue evidence="1">Muscle</tissue>
    </source>
</reference>
<dbReference type="AlphaFoldDB" id="A0AA88Q0V9"/>
<sequence length="141" mass="15835">MQWTLVYFYLKHIFKLKFNEPHKLRVTQHRCTCSVDVCVFVSRLGSKEFVTHRPRRCLGKASAVWSVRQCVELPTATGKPGMSMASAASHSAHSGNSLTQFRMGRGSSQIHCGPSLIDCALEFIEVAMAYADTFLNFLLHI</sequence>
<accession>A0AA88Q0V9</accession>
<proteinExistence type="predicted"/>
<dbReference type="EMBL" id="JAUYZG010000004">
    <property type="protein sequence ID" value="KAK2908664.1"/>
    <property type="molecule type" value="Genomic_DNA"/>
</dbReference>
<protein>
    <submittedName>
        <fullName evidence="1">Uncharacterized protein</fullName>
    </submittedName>
</protein>
<evidence type="ECO:0000313" key="2">
    <source>
        <dbReference type="Proteomes" id="UP001187343"/>
    </source>
</evidence>
<organism evidence="1 2">
    <name type="scientific">Cirrhinus molitorella</name>
    <name type="common">mud carp</name>
    <dbReference type="NCBI Taxonomy" id="172907"/>
    <lineage>
        <taxon>Eukaryota</taxon>
        <taxon>Metazoa</taxon>
        <taxon>Chordata</taxon>
        <taxon>Craniata</taxon>
        <taxon>Vertebrata</taxon>
        <taxon>Euteleostomi</taxon>
        <taxon>Actinopterygii</taxon>
        <taxon>Neopterygii</taxon>
        <taxon>Teleostei</taxon>
        <taxon>Ostariophysi</taxon>
        <taxon>Cypriniformes</taxon>
        <taxon>Cyprinidae</taxon>
        <taxon>Labeoninae</taxon>
        <taxon>Labeonini</taxon>
        <taxon>Cirrhinus</taxon>
    </lineage>
</organism>
<name>A0AA88Q0V9_9TELE</name>
<keyword evidence="2" id="KW-1185">Reference proteome</keyword>
<evidence type="ECO:0000313" key="1">
    <source>
        <dbReference type="EMBL" id="KAK2908664.1"/>
    </source>
</evidence>
<gene>
    <name evidence="1" type="ORF">Q8A67_004501</name>
</gene>
<comment type="caution">
    <text evidence="1">The sequence shown here is derived from an EMBL/GenBank/DDBJ whole genome shotgun (WGS) entry which is preliminary data.</text>
</comment>
<dbReference type="Proteomes" id="UP001187343">
    <property type="component" value="Unassembled WGS sequence"/>
</dbReference>